<gene>
    <name evidence="1" type="ORF">M9H77_17551</name>
</gene>
<dbReference type="Proteomes" id="UP001060085">
    <property type="component" value="Linkage Group LG04"/>
</dbReference>
<comment type="caution">
    <text evidence="1">The sequence shown here is derived from an EMBL/GenBank/DDBJ whole genome shotgun (WGS) entry which is preliminary data.</text>
</comment>
<dbReference type="EMBL" id="CM044704">
    <property type="protein sequence ID" value="KAI5667698.1"/>
    <property type="molecule type" value="Genomic_DNA"/>
</dbReference>
<organism evidence="1 2">
    <name type="scientific">Catharanthus roseus</name>
    <name type="common">Madagascar periwinkle</name>
    <name type="synonym">Vinca rosea</name>
    <dbReference type="NCBI Taxonomy" id="4058"/>
    <lineage>
        <taxon>Eukaryota</taxon>
        <taxon>Viridiplantae</taxon>
        <taxon>Streptophyta</taxon>
        <taxon>Embryophyta</taxon>
        <taxon>Tracheophyta</taxon>
        <taxon>Spermatophyta</taxon>
        <taxon>Magnoliopsida</taxon>
        <taxon>eudicotyledons</taxon>
        <taxon>Gunneridae</taxon>
        <taxon>Pentapetalae</taxon>
        <taxon>asterids</taxon>
        <taxon>lamiids</taxon>
        <taxon>Gentianales</taxon>
        <taxon>Apocynaceae</taxon>
        <taxon>Rauvolfioideae</taxon>
        <taxon>Vinceae</taxon>
        <taxon>Catharanthinae</taxon>
        <taxon>Catharanthus</taxon>
    </lineage>
</organism>
<keyword evidence="2" id="KW-1185">Reference proteome</keyword>
<proteinExistence type="predicted"/>
<name>A0ACC0B4X0_CATRO</name>
<sequence length="109" mass="12418">MLSYPVSIAGTHPLAAHEPIEVHGWSLSARASEALSHQSFAIPWSLKAANVTLRASSYLRFLTTRHSNHEIFHYRMRSSLWTRCVLPSGFRLSDLRILGYDLVRTVRRS</sequence>
<accession>A0ACC0B4X0</accession>
<evidence type="ECO:0000313" key="1">
    <source>
        <dbReference type="EMBL" id="KAI5667698.1"/>
    </source>
</evidence>
<reference evidence="2" key="1">
    <citation type="journal article" date="2023" name="Nat. Plants">
        <title>Single-cell RNA sequencing provides a high-resolution roadmap for understanding the multicellular compartmentation of specialized metabolism.</title>
        <authorList>
            <person name="Sun S."/>
            <person name="Shen X."/>
            <person name="Li Y."/>
            <person name="Li Y."/>
            <person name="Wang S."/>
            <person name="Li R."/>
            <person name="Zhang H."/>
            <person name="Shen G."/>
            <person name="Guo B."/>
            <person name="Wei J."/>
            <person name="Xu J."/>
            <person name="St-Pierre B."/>
            <person name="Chen S."/>
            <person name="Sun C."/>
        </authorList>
    </citation>
    <scope>NUCLEOTIDE SEQUENCE [LARGE SCALE GENOMIC DNA]</scope>
</reference>
<protein>
    <submittedName>
        <fullName evidence="1">Uncharacterized protein</fullName>
    </submittedName>
</protein>
<evidence type="ECO:0000313" key="2">
    <source>
        <dbReference type="Proteomes" id="UP001060085"/>
    </source>
</evidence>